<organism evidence="2 3">
    <name type="scientific">Chitinophaga jiangningensis</name>
    <dbReference type="NCBI Taxonomy" id="1419482"/>
    <lineage>
        <taxon>Bacteria</taxon>
        <taxon>Pseudomonadati</taxon>
        <taxon>Bacteroidota</taxon>
        <taxon>Chitinophagia</taxon>
        <taxon>Chitinophagales</taxon>
        <taxon>Chitinophagaceae</taxon>
        <taxon>Chitinophaga</taxon>
    </lineage>
</organism>
<keyword evidence="3" id="KW-1185">Reference proteome</keyword>
<dbReference type="PRINTS" id="PR01950">
    <property type="entry name" value="LANCSUPER"/>
</dbReference>
<feature type="binding site" evidence="1">
    <location>
        <position position="311"/>
    </location>
    <ligand>
        <name>Zn(2+)</name>
        <dbReference type="ChEBI" id="CHEBI:29105"/>
    </ligand>
</feature>
<dbReference type="RefSeq" id="WP_073087775.1">
    <property type="nucleotide sequence ID" value="NZ_FRBL01000016.1"/>
</dbReference>
<dbReference type="SMART" id="SM01260">
    <property type="entry name" value="LANC_like"/>
    <property type="match status" value="1"/>
</dbReference>
<dbReference type="Proteomes" id="UP000184420">
    <property type="component" value="Unassembled WGS sequence"/>
</dbReference>
<accession>A0A1M7N550</accession>
<protein>
    <submittedName>
        <fullName evidence="2">Lanthionine synthetase C-like protein</fullName>
    </submittedName>
</protein>
<gene>
    <name evidence="2" type="ORF">SAMN05444266_11651</name>
</gene>
<feature type="binding site" evidence="1">
    <location>
        <position position="310"/>
    </location>
    <ligand>
        <name>Zn(2+)</name>
        <dbReference type="ChEBI" id="CHEBI:29105"/>
    </ligand>
</feature>
<evidence type="ECO:0000313" key="3">
    <source>
        <dbReference type="Proteomes" id="UP000184420"/>
    </source>
</evidence>
<feature type="binding site" evidence="1">
    <location>
        <position position="260"/>
    </location>
    <ligand>
        <name>Zn(2+)</name>
        <dbReference type="ChEBI" id="CHEBI:29105"/>
    </ligand>
</feature>
<proteinExistence type="predicted"/>
<dbReference type="Gene3D" id="1.50.10.20">
    <property type="match status" value="1"/>
</dbReference>
<sequence length="403" mass="45560">METTKLQLRQIYEDLIPVLDQQRYGAEYANSLFKGPWGALLYLFYYEQYIDPNADHAAGLLEKIYDAYTPEEGTNYSFCSGHTGPYWLLEHLSRHQFLDMDLHHLADDFVTATIAQSNLNLQWKNFDFLHGSIGMCNFLVPFATRPDVRQHLSDCADHLLAASKLTPKGRSLPIFYTHDKPVGEYVDAFSLAHGSCAALILLAKLYAAGISKDTCELLVTECMAFILNNRLAAVPDELNALYPAILDGKYANSNSRLAWCYGDLNVAWTLWYCGGIFNNETWKKEALDIMHYNIRRNSNESAGVLDCCLCHGTSGIAAFYRKFWFETGEPAFQACAEYWYGKAALEITFSDDGSKHGILVWRGKDKDWCYSWDLLDGGAGVGLALMSRLHETPLTWDECFLLS</sequence>
<keyword evidence="1" id="KW-0862">Zinc</keyword>
<dbReference type="SUPFAM" id="SSF158745">
    <property type="entry name" value="LanC-like"/>
    <property type="match status" value="1"/>
</dbReference>
<dbReference type="Pfam" id="PF05147">
    <property type="entry name" value="LANC_like"/>
    <property type="match status" value="1"/>
</dbReference>
<dbReference type="GO" id="GO:0031179">
    <property type="term" value="P:peptide modification"/>
    <property type="evidence" value="ECO:0007669"/>
    <property type="project" value="InterPro"/>
</dbReference>
<dbReference type="GO" id="GO:0046872">
    <property type="term" value="F:metal ion binding"/>
    <property type="evidence" value="ECO:0007669"/>
    <property type="project" value="UniProtKB-KW"/>
</dbReference>
<reference evidence="2 3" key="1">
    <citation type="submission" date="2016-11" db="EMBL/GenBank/DDBJ databases">
        <authorList>
            <person name="Jaros S."/>
            <person name="Januszkiewicz K."/>
            <person name="Wedrychowicz H."/>
        </authorList>
    </citation>
    <scope>NUCLEOTIDE SEQUENCE [LARGE SCALE GENOMIC DNA]</scope>
    <source>
        <strain evidence="2 3">DSM 27406</strain>
    </source>
</reference>
<evidence type="ECO:0000313" key="2">
    <source>
        <dbReference type="EMBL" id="SHM98164.1"/>
    </source>
</evidence>
<name>A0A1M7N550_9BACT</name>
<keyword evidence="1" id="KW-0479">Metal-binding</keyword>
<dbReference type="EMBL" id="FRBL01000016">
    <property type="protein sequence ID" value="SHM98164.1"/>
    <property type="molecule type" value="Genomic_DNA"/>
</dbReference>
<dbReference type="OrthoDB" id="6313827at2"/>
<dbReference type="AlphaFoldDB" id="A0A1M7N550"/>
<dbReference type="STRING" id="1419482.SAMN05444266_11651"/>
<dbReference type="InterPro" id="IPR007822">
    <property type="entry name" value="LANC-like"/>
</dbReference>
<evidence type="ECO:0000256" key="1">
    <source>
        <dbReference type="PIRSR" id="PIRSR607822-1"/>
    </source>
</evidence>